<dbReference type="AlphaFoldDB" id="A0A1H1H6K3"/>
<protein>
    <submittedName>
        <fullName evidence="6">Two component transcriptional regulator, LuxR family</fullName>
    </submittedName>
</protein>
<dbReference type="EMBL" id="FNKP01000002">
    <property type="protein sequence ID" value="SDR21001.1"/>
    <property type="molecule type" value="Genomic_DNA"/>
</dbReference>
<evidence type="ECO:0000259" key="5">
    <source>
        <dbReference type="PROSITE" id="PS50110"/>
    </source>
</evidence>
<dbReference type="GO" id="GO:0003677">
    <property type="term" value="F:DNA binding"/>
    <property type="evidence" value="ECO:0007669"/>
    <property type="project" value="UniProtKB-KW"/>
</dbReference>
<evidence type="ECO:0000313" key="7">
    <source>
        <dbReference type="Proteomes" id="UP000183487"/>
    </source>
</evidence>
<dbReference type="CDD" id="cd17535">
    <property type="entry name" value="REC_NarL-like"/>
    <property type="match status" value="1"/>
</dbReference>
<dbReference type="InterPro" id="IPR036388">
    <property type="entry name" value="WH-like_DNA-bd_sf"/>
</dbReference>
<dbReference type="CDD" id="cd06170">
    <property type="entry name" value="LuxR_C_like"/>
    <property type="match status" value="1"/>
</dbReference>
<evidence type="ECO:0000256" key="1">
    <source>
        <dbReference type="ARBA" id="ARBA00022553"/>
    </source>
</evidence>
<dbReference type="InterPro" id="IPR039420">
    <property type="entry name" value="WalR-like"/>
</dbReference>
<keyword evidence="7" id="KW-1185">Reference proteome</keyword>
<keyword evidence="2" id="KW-0238">DNA-binding</keyword>
<dbReference type="PRINTS" id="PR00038">
    <property type="entry name" value="HTHLUXR"/>
</dbReference>
<dbReference type="InterPro" id="IPR016032">
    <property type="entry name" value="Sig_transdc_resp-reg_C-effctor"/>
</dbReference>
<feature type="modified residue" description="4-aspartylphosphate" evidence="3">
    <location>
        <position position="115"/>
    </location>
</feature>
<evidence type="ECO:0000256" key="2">
    <source>
        <dbReference type="ARBA" id="ARBA00023125"/>
    </source>
</evidence>
<dbReference type="InterPro" id="IPR058245">
    <property type="entry name" value="NreC/VraR/RcsB-like_REC"/>
</dbReference>
<sequence length="285" mass="31635">MGAPPPESEREHQRTSEKFCLAFLTNQMTSRSKAAQYEIHASLLPLHYYCPNLFMTIESAMKINLILADDHPVIIHGIQHELSKIHTLKVSGTAFNSTEIVDLLSRVSCDVLITDFAMPGGEYSDGMAMLSFLRRRYPDVKIVVFTTIDNFAIAIEMRKIGIHSVLNKSKDIGHLITAIHAVHAGATYYSPTLEEPTGSGGPAQVLSTRIPHLSIREAEVVRLYLSGVTVSEIAAQLNRTKQTVSAQKRTAMRKLGVERDADLFKFAFESGMAMPTTRPDLEIDH</sequence>
<dbReference type="SUPFAM" id="SSF52172">
    <property type="entry name" value="CheY-like"/>
    <property type="match status" value="1"/>
</dbReference>
<dbReference type="GO" id="GO:0006355">
    <property type="term" value="P:regulation of DNA-templated transcription"/>
    <property type="evidence" value="ECO:0007669"/>
    <property type="project" value="InterPro"/>
</dbReference>
<dbReference type="PROSITE" id="PS50110">
    <property type="entry name" value="RESPONSE_REGULATORY"/>
    <property type="match status" value="1"/>
</dbReference>
<dbReference type="InterPro" id="IPR001789">
    <property type="entry name" value="Sig_transdc_resp-reg_receiver"/>
</dbReference>
<dbReference type="InterPro" id="IPR000792">
    <property type="entry name" value="Tscrpt_reg_LuxR_C"/>
</dbReference>
<reference evidence="7" key="1">
    <citation type="submission" date="2016-10" db="EMBL/GenBank/DDBJ databases">
        <authorList>
            <person name="Varghese N."/>
        </authorList>
    </citation>
    <scope>NUCLEOTIDE SEQUENCE [LARGE SCALE GENOMIC DNA]</scope>
    <source>
        <strain evidence="7">GAS106B</strain>
    </source>
</reference>
<evidence type="ECO:0000256" key="3">
    <source>
        <dbReference type="PROSITE-ProRule" id="PRU00169"/>
    </source>
</evidence>
<dbReference type="Gene3D" id="1.10.10.10">
    <property type="entry name" value="Winged helix-like DNA-binding domain superfamily/Winged helix DNA-binding domain"/>
    <property type="match status" value="1"/>
</dbReference>
<name>A0A1H1H6K3_9BURK</name>
<dbReference type="Pfam" id="PF00072">
    <property type="entry name" value="Response_reg"/>
    <property type="match status" value="1"/>
</dbReference>
<dbReference type="SMART" id="SM00421">
    <property type="entry name" value="HTH_LUXR"/>
    <property type="match status" value="1"/>
</dbReference>
<dbReference type="PANTHER" id="PTHR43214">
    <property type="entry name" value="TWO-COMPONENT RESPONSE REGULATOR"/>
    <property type="match status" value="1"/>
</dbReference>
<dbReference type="Proteomes" id="UP000183487">
    <property type="component" value="Unassembled WGS sequence"/>
</dbReference>
<evidence type="ECO:0000313" key="6">
    <source>
        <dbReference type="EMBL" id="SDR21001.1"/>
    </source>
</evidence>
<dbReference type="PANTHER" id="PTHR43214:SF17">
    <property type="entry name" value="TRANSCRIPTIONAL REGULATORY PROTEIN RCSB"/>
    <property type="match status" value="1"/>
</dbReference>
<accession>A0A1H1H6K3</accession>
<proteinExistence type="predicted"/>
<evidence type="ECO:0000259" key="4">
    <source>
        <dbReference type="PROSITE" id="PS50043"/>
    </source>
</evidence>
<dbReference type="SUPFAM" id="SSF46894">
    <property type="entry name" value="C-terminal effector domain of the bipartite response regulators"/>
    <property type="match status" value="1"/>
</dbReference>
<dbReference type="SMART" id="SM00448">
    <property type="entry name" value="REC"/>
    <property type="match status" value="1"/>
</dbReference>
<organism evidence="6 7">
    <name type="scientific">Paraburkholderia fungorum</name>
    <dbReference type="NCBI Taxonomy" id="134537"/>
    <lineage>
        <taxon>Bacteria</taxon>
        <taxon>Pseudomonadati</taxon>
        <taxon>Pseudomonadota</taxon>
        <taxon>Betaproteobacteria</taxon>
        <taxon>Burkholderiales</taxon>
        <taxon>Burkholderiaceae</taxon>
        <taxon>Paraburkholderia</taxon>
    </lineage>
</organism>
<dbReference type="Gene3D" id="3.40.50.2300">
    <property type="match status" value="1"/>
</dbReference>
<keyword evidence="1 3" id="KW-0597">Phosphoprotein</keyword>
<feature type="domain" description="HTH luxR-type" evidence="4">
    <location>
        <begin position="206"/>
        <end position="271"/>
    </location>
</feature>
<dbReference type="Pfam" id="PF00196">
    <property type="entry name" value="GerE"/>
    <property type="match status" value="1"/>
</dbReference>
<dbReference type="PROSITE" id="PS50043">
    <property type="entry name" value="HTH_LUXR_2"/>
    <property type="match status" value="1"/>
</dbReference>
<dbReference type="InterPro" id="IPR011006">
    <property type="entry name" value="CheY-like_superfamily"/>
</dbReference>
<feature type="domain" description="Response regulatory" evidence="5">
    <location>
        <begin position="64"/>
        <end position="183"/>
    </location>
</feature>
<gene>
    <name evidence="6" type="ORF">SAMN05443245_3576</name>
</gene>
<dbReference type="GO" id="GO:0000160">
    <property type="term" value="P:phosphorelay signal transduction system"/>
    <property type="evidence" value="ECO:0007669"/>
    <property type="project" value="InterPro"/>
</dbReference>